<feature type="signal peptide" evidence="7">
    <location>
        <begin position="1"/>
        <end position="28"/>
    </location>
</feature>
<dbReference type="SUPFAM" id="SSF54534">
    <property type="entry name" value="FKBP-like"/>
    <property type="match status" value="1"/>
</dbReference>
<protein>
    <recommendedName>
        <fullName evidence="6">Peptidyl-prolyl cis-trans isomerase</fullName>
        <ecNumber evidence="6">5.2.1.8</ecNumber>
    </recommendedName>
</protein>
<accession>A0A939EZR0</accession>
<sequence>MKYTLPSLRFWRPLTGGLLMLVAPLLLASCDDNSSDYELLQAQALARQKEVRAADSLVINKYIADSSLTNVQRQPSGLCIVFKNTGTGDVPAASQTVSVVYRGAFINAFSNRVFDQSPLVDGKREPFKFVIGQGRVIPGFDQGISLMRKGQKAILLMPSYLAYGPNGASTIPADSPLRFDVELTDITR</sequence>
<evidence type="ECO:0000256" key="6">
    <source>
        <dbReference type="RuleBase" id="RU003915"/>
    </source>
</evidence>
<dbReference type="PROSITE" id="PS50059">
    <property type="entry name" value="FKBP_PPIASE"/>
    <property type="match status" value="1"/>
</dbReference>
<comment type="caution">
    <text evidence="9">The sequence shown here is derived from an EMBL/GenBank/DDBJ whole genome shotgun (WGS) entry which is preliminary data.</text>
</comment>
<dbReference type="AlphaFoldDB" id="A0A939EZR0"/>
<evidence type="ECO:0000256" key="5">
    <source>
        <dbReference type="PROSITE-ProRule" id="PRU00277"/>
    </source>
</evidence>
<dbReference type="Gene3D" id="3.10.50.40">
    <property type="match status" value="1"/>
</dbReference>
<evidence type="ECO:0000256" key="1">
    <source>
        <dbReference type="ARBA" id="ARBA00000971"/>
    </source>
</evidence>
<evidence type="ECO:0000313" key="10">
    <source>
        <dbReference type="Proteomes" id="UP000664144"/>
    </source>
</evidence>
<dbReference type="EMBL" id="JAFLQZ010000016">
    <property type="protein sequence ID" value="MBO0360136.1"/>
    <property type="molecule type" value="Genomic_DNA"/>
</dbReference>
<reference evidence="9" key="1">
    <citation type="submission" date="2021-03" db="EMBL/GenBank/DDBJ databases">
        <authorList>
            <person name="Kim M.K."/>
        </authorList>
    </citation>
    <scope>NUCLEOTIDE SEQUENCE</scope>
    <source>
        <strain evidence="9">BT186</strain>
    </source>
</reference>
<keyword evidence="10" id="KW-1185">Reference proteome</keyword>
<keyword evidence="7" id="KW-0732">Signal</keyword>
<dbReference type="Pfam" id="PF00254">
    <property type="entry name" value="FKBP_C"/>
    <property type="match status" value="1"/>
</dbReference>
<comment type="catalytic activity">
    <reaction evidence="1 5 6">
        <text>[protein]-peptidylproline (omega=180) = [protein]-peptidylproline (omega=0)</text>
        <dbReference type="Rhea" id="RHEA:16237"/>
        <dbReference type="Rhea" id="RHEA-COMP:10747"/>
        <dbReference type="Rhea" id="RHEA-COMP:10748"/>
        <dbReference type="ChEBI" id="CHEBI:83833"/>
        <dbReference type="ChEBI" id="CHEBI:83834"/>
        <dbReference type="EC" id="5.2.1.8"/>
    </reaction>
</comment>
<keyword evidence="3 5" id="KW-0697">Rotamase</keyword>
<dbReference type="InterPro" id="IPR001179">
    <property type="entry name" value="PPIase_FKBP_dom"/>
</dbReference>
<evidence type="ECO:0000259" key="8">
    <source>
        <dbReference type="PROSITE" id="PS50059"/>
    </source>
</evidence>
<dbReference type="InterPro" id="IPR046357">
    <property type="entry name" value="PPIase_dom_sf"/>
</dbReference>
<evidence type="ECO:0000256" key="3">
    <source>
        <dbReference type="ARBA" id="ARBA00023110"/>
    </source>
</evidence>
<feature type="chain" id="PRO_5037576121" description="Peptidyl-prolyl cis-trans isomerase" evidence="7">
    <location>
        <begin position="29"/>
        <end position="188"/>
    </location>
</feature>
<keyword evidence="4 5" id="KW-0413">Isomerase</keyword>
<dbReference type="Proteomes" id="UP000664144">
    <property type="component" value="Unassembled WGS sequence"/>
</dbReference>
<evidence type="ECO:0000256" key="4">
    <source>
        <dbReference type="ARBA" id="ARBA00023235"/>
    </source>
</evidence>
<dbReference type="PANTHER" id="PTHR43811:SF19">
    <property type="entry name" value="39 KDA FK506-BINDING NUCLEAR PROTEIN"/>
    <property type="match status" value="1"/>
</dbReference>
<dbReference type="PANTHER" id="PTHR43811">
    <property type="entry name" value="FKBP-TYPE PEPTIDYL-PROLYL CIS-TRANS ISOMERASE FKPA"/>
    <property type="match status" value="1"/>
</dbReference>
<dbReference type="PROSITE" id="PS51257">
    <property type="entry name" value="PROKAR_LIPOPROTEIN"/>
    <property type="match status" value="1"/>
</dbReference>
<evidence type="ECO:0000256" key="7">
    <source>
        <dbReference type="SAM" id="SignalP"/>
    </source>
</evidence>
<proteinExistence type="inferred from homology"/>
<evidence type="ECO:0000256" key="2">
    <source>
        <dbReference type="ARBA" id="ARBA00006577"/>
    </source>
</evidence>
<dbReference type="GO" id="GO:0003755">
    <property type="term" value="F:peptidyl-prolyl cis-trans isomerase activity"/>
    <property type="evidence" value="ECO:0007669"/>
    <property type="project" value="UniProtKB-UniRule"/>
</dbReference>
<gene>
    <name evidence="9" type="ORF">J0X19_19400</name>
</gene>
<dbReference type="EC" id="5.2.1.8" evidence="6"/>
<name>A0A939EZR0_9BACT</name>
<organism evidence="9 10">
    <name type="scientific">Hymenobacter telluris</name>
    <dbReference type="NCBI Taxonomy" id="2816474"/>
    <lineage>
        <taxon>Bacteria</taxon>
        <taxon>Pseudomonadati</taxon>
        <taxon>Bacteroidota</taxon>
        <taxon>Cytophagia</taxon>
        <taxon>Cytophagales</taxon>
        <taxon>Hymenobacteraceae</taxon>
        <taxon>Hymenobacter</taxon>
    </lineage>
</organism>
<feature type="domain" description="PPIase FKBP-type" evidence="8">
    <location>
        <begin position="94"/>
        <end position="187"/>
    </location>
</feature>
<comment type="similarity">
    <text evidence="2 6">Belongs to the FKBP-type PPIase family.</text>
</comment>
<evidence type="ECO:0000313" key="9">
    <source>
        <dbReference type="EMBL" id="MBO0360136.1"/>
    </source>
</evidence>